<reference evidence="13" key="1">
    <citation type="journal article" date="2014" name="Int. J. Syst. Evol. Microbiol.">
        <title>Complete genome sequence of Corynebacterium casei LMG S-19264T (=DSM 44701T), isolated from a smear-ripened cheese.</title>
        <authorList>
            <consortium name="US DOE Joint Genome Institute (JGI-PGF)"/>
            <person name="Walter F."/>
            <person name="Albersmeier A."/>
            <person name="Kalinowski J."/>
            <person name="Ruckert C."/>
        </authorList>
    </citation>
    <scope>NUCLEOTIDE SEQUENCE</scope>
    <source>
        <strain evidence="13">NBRC 101628</strain>
    </source>
</reference>
<accession>A0AA37VX65</accession>
<evidence type="ECO:0000313" key="13">
    <source>
        <dbReference type="EMBL" id="GLP96581.1"/>
    </source>
</evidence>
<proteinExistence type="inferred from homology"/>
<evidence type="ECO:0000256" key="1">
    <source>
        <dbReference type="ARBA" id="ARBA00022490"/>
    </source>
</evidence>
<feature type="region of interest" description="tRNA (mnm(5)s(2)U34)-methyltransferase" evidence="10">
    <location>
        <begin position="1"/>
        <end position="249"/>
    </location>
</feature>
<protein>
    <recommendedName>
        <fullName evidence="10">tRNA 5-methylaminomethyl-2-thiouridine biosynthesis bifunctional protein MnmC</fullName>
        <shortName evidence="10">tRNA mnm(5)s(2)U biosynthesis bifunctional protein</shortName>
    </recommendedName>
    <domain>
        <recommendedName>
            <fullName evidence="10">tRNA (mnm(5)s(2)U34)-methyltransferase</fullName>
            <ecNumber evidence="10">2.1.1.61</ecNumber>
        </recommendedName>
    </domain>
    <domain>
        <recommendedName>
            <fullName evidence="10">FAD-dependent cmnm(5)s(2)U34 oxidoreductase</fullName>
            <ecNumber evidence="10">1.5.-.-</ecNumber>
        </recommendedName>
    </domain>
</protein>
<gene>
    <name evidence="10 13" type="primary">mnmC</name>
    <name evidence="13" type="ORF">GCM10007895_18870</name>
</gene>
<keyword evidence="6 10" id="KW-0819">tRNA processing</keyword>
<comment type="catalytic activity">
    <reaction evidence="10">
        <text>5-aminomethyl-2-thiouridine(34) in tRNA + S-adenosyl-L-methionine = 5-methylaminomethyl-2-thiouridine(34) in tRNA + S-adenosyl-L-homocysteine + H(+)</text>
        <dbReference type="Rhea" id="RHEA:19569"/>
        <dbReference type="Rhea" id="RHEA-COMP:10195"/>
        <dbReference type="Rhea" id="RHEA-COMP:10197"/>
        <dbReference type="ChEBI" id="CHEBI:15378"/>
        <dbReference type="ChEBI" id="CHEBI:57856"/>
        <dbReference type="ChEBI" id="CHEBI:59789"/>
        <dbReference type="ChEBI" id="CHEBI:74454"/>
        <dbReference type="ChEBI" id="CHEBI:74455"/>
        <dbReference type="EC" id="2.1.1.61"/>
    </reaction>
</comment>
<dbReference type="PANTHER" id="PTHR13847">
    <property type="entry name" value="SARCOSINE DEHYDROGENASE-RELATED"/>
    <property type="match status" value="1"/>
</dbReference>
<dbReference type="SUPFAM" id="SSF51905">
    <property type="entry name" value="FAD/NAD(P)-binding domain"/>
    <property type="match status" value="1"/>
</dbReference>
<dbReference type="InterPro" id="IPR029063">
    <property type="entry name" value="SAM-dependent_MTases_sf"/>
</dbReference>
<dbReference type="Gene3D" id="3.50.50.60">
    <property type="entry name" value="FAD/NAD(P)-binding domain"/>
    <property type="match status" value="1"/>
</dbReference>
<keyword evidence="2 10" id="KW-0489">Methyltransferase</keyword>
<dbReference type="PANTHER" id="PTHR13847:SF283">
    <property type="entry name" value="TRNA 5-METHYLAMINOMETHYL-2-THIOURIDINE BIOSYNTHESIS BIFUNCTIONAL PROTEIN MNMC"/>
    <property type="match status" value="1"/>
</dbReference>
<evidence type="ECO:0000256" key="8">
    <source>
        <dbReference type="ARBA" id="ARBA00023002"/>
    </source>
</evidence>
<dbReference type="GO" id="GO:0016645">
    <property type="term" value="F:oxidoreductase activity, acting on the CH-NH group of donors"/>
    <property type="evidence" value="ECO:0007669"/>
    <property type="project" value="InterPro"/>
</dbReference>
<dbReference type="InterPro" id="IPR023032">
    <property type="entry name" value="tRNA_MAMT_biosynth_bifunc_MnmC"/>
</dbReference>
<evidence type="ECO:0000256" key="9">
    <source>
        <dbReference type="ARBA" id="ARBA00023268"/>
    </source>
</evidence>
<dbReference type="GO" id="GO:0004808">
    <property type="term" value="F:tRNA (5-methylaminomethyl-2-thiouridylate)(34)-methyltransferase activity"/>
    <property type="evidence" value="ECO:0007669"/>
    <property type="project" value="UniProtKB-EC"/>
</dbReference>
<dbReference type="AlphaFoldDB" id="A0AA37VX65"/>
<dbReference type="HAMAP" id="MF_01102">
    <property type="entry name" value="MnmC"/>
    <property type="match status" value="1"/>
</dbReference>
<dbReference type="EMBL" id="BSNC01000005">
    <property type="protein sequence ID" value="GLP96581.1"/>
    <property type="molecule type" value="Genomic_DNA"/>
</dbReference>
<organism evidence="13 14">
    <name type="scientific">Paraferrimonas sedimenticola</name>
    <dbReference type="NCBI Taxonomy" id="375674"/>
    <lineage>
        <taxon>Bacteria</taxon>
        <taxon>Pseudomonadati</taxon>
        <taxon>Pseudomonadota</taxon>
        <taxon>Gammaproteobacteria</taxon>
        <taxon>Alteromonadales</taxon>
        <taxon>Ferrimonadaceae</taxon>
        <taxon>Paraferrimonas</taxon>
    </lineage>
</organism>
<evidence type="ECO:0000256" key="2">
    <source>
        <dbReference type="ARBA" id="ARBA00022603"/>
    </source>
</evidence>
<dbReference type="Gene3D" id="3.30.9.10">
    <property type="entry name" value="D-Amino Acid Oxidase, subunit A, domain 2"/>
    <property type="match status" value="1"/>
</dbReference>
<dbReference type="InterPro" id="IPR036188">
    <property type="entry name" value="FAD/NAD-bd_sf"/>
</dbReference>
<comment type="similarity">
    <text evidence="10">In the N-terminal section; belongs to the methyltransferase superfamily. tRNA (mnm(5)s(2)U34)-methyltransferase family.</text>
</comment>
<evidence type="ECO:0000256" key="4">
    <source>
        <dbReference type="ARBA" id="ARBA00022679"/>
    </source>
</evidence>
<comment type="cofactor">
    <cofactor evidence="10">
        <name>FAD</name>
        <dbReference type="ChEBI" id="CHEBI:57692"/>
    </cofactor>
</comment>
<dbReference type="NCBIfam" id="NF033855">
    <property type="entry name" value="tRNA_MNMC2"/>
    <property type="match status" value="1"/>
</dbReference>
<dbReference type="InterPro" id="IPR047785">
    <property type="entry name" value="tRNA_MNMC2"/>
</dbReference>
<dbReference type="NCBIfam" id="NF002481">
    <property type="entry name" value="PRK01747.1-2"/>
    <property type="match status" value="1"/>
</dbReference>
<dbReference type="EC" id="1.5.-.-" evidence="10"/>
<feature type="domain" description="FAD dependent oxidoreductase" evidence="11">
    <location>
        <begin position="270"/>
        <end position="627"/>
    </location>
</feature>
<dbReference type="EC" id="2.1.1.61" evidence="10"/>
<reference evidence="13" key="2">
    <citation type="submission" date="2023-01" db="EMBL/GenBank/DDBJ databases">
        <title>Draft genome sequence of Paraferrimonas sedimenticola strain NBRC 101628.</title>
        <authorList>
            <person name="Sun Q."/>
            <person name="Mori K."/>
        </authorList>
    </citation>
    <scope>NUCLEOTIDE SEQUENCE</scope>
    <source>
        <strain evidence="13">NBRC 101628</strain>
    </source>
</reference>
<dbReference type="GO" id="GO:0032259">
    <property type="term" value="P:methylation"/>
    <property type="evidence" value="ECO:0007669"/>
    <property type="project" value="UniProtKB-KW"/>
</dbReference>
<comment type="subcellular location">
    <subcellularLocation>
        <location evidence="10">Cytoplasm</location>
    </subcellularLocation>
</comment>
<evidence type="ECO:0000259" key="12">
    <source>
        <dbReference type="Pfam" id="PF05430"/>
    </source>
</evidence>
<keyword evidence="7 10" id="KW-0274">FAD</keyword>
<comment type="caution">
    <text evidence="13">The sequence shown here is derived from an EMBL/GenBank/DDBJ whole genome shotgun (WGS) entry which is preliminary data.</text>
</comment>
<dbReference type="Pfam" id="PF05430">
    <property type="entry name" value="Methyltransf_30"/>
    <property type="match status" value="1"/>
</dbReference>
<dbReference type="FunFam" id="3.40.50.150:FF:000107">
    <property type="entry name" value="tRNA 5-methylaminomethyl-2-thiouridine biosynthesis bifunctional protein MnmC"/>
    <property type="match status" value="1"/>
</dbReference>
<dbReference type="InterPro" id="IPR008471">
    <property type="entry name" value="MnmC-like_methylTransf"/>
</dbReference>
<evidence type="ECO:0000256" key="7">
    <source>
        <dbReference type="ARBA" id="ARBA00022827"/>
    </source>
</evidence>
<keyword evidence="8 10" id="KW-0560">Oxidoreductase</keyword>
<evidence type="ECO:0000256" key="6">
    <source>
        <dbReference type="ARBA" id="ARBA00022694"/>
    </source>
</evidence>
<comment type="function">
    <text evidence="10">Catalyzes the last two steps in the biosynthesis of 5-methylaminomethyl-2-thiouridine (mnm(5)s(2)U) at the wobble position (U34) in tRNA. Catalyzes the FAD-dependent demodification of cmnm(5)s(2)U34 to nm(5)s(2)U34, followed by the transfer of a methyl group from S-adenosyl-L-methionine to nm(5)s(2)U34, to form mnm(5)s(2)U34.</text>
</comment>
<dbReference type="Pfam" id="PF01266">
    <property type="entry name" value="DAO"/>
    <property type="match status" value="1"/>
</dbReference>
<keyword evidence="4 10" id="KW-0808">Transferase</keyword>
<name>A0AA37VX65_9GAMM</name>
<dbReference type="InterPro" id="IPR006076">
    <property type="entry name" value="FAD-dep_OxRdtase"/>
</dbReference>
<comment type="similarity">
    <text evidence="10">In the C-terminal section; belongs to the DAO family.</text>
</comment>
<evidence type="ECO:0000313" key="14">
    <source>
        <dbReference type="Proteomes" id="UP001161422"/>
    </source>
</evidence>
<feature type="region of interest" description="FAD-dependent cmnm(5)s(2)U34 oxidoreductase" evidence="10">
    <location>
        <begin position="273"/>
        <end position="673"/>
    </location>
</feature>
<dbReference type="GO" id="GO:0005737">
    <property type="term" value="C:cytoplasm"/>
    <property type="evidence" value="ECO:0007669"/>
    <property type="project" value="UniProtKB-SubCell"/>
</dbReference>
<keyword evidence="9 10" id="KW-0511">Multifunctional enzyme</keyword>
<dbReference type="InterPro" id="IPR017610">
    <property type="entry name" value="tRNA_S-uridine_synth_MnmC_C"/>
</dbReference>
<dbReference type="Proteomes" id="UP001161422">
    <property type="component" value="Unassembled WGS sequence"/>
</dbReference>
<feature type="domain" description="MnmC-like methyltransferase" evidence="12">
    <location>
        <begin position="122"/>
        <end position="247"/>
    </location>
</feature>
<keyword evidence="1 10" id="KW-0963">Cytoplasm</keyword>
<dbReference type="NCBIfam" id="TIGR03197">
    <property type="entry name" value="MnmC_Cterm"/>
    <property type="match status" value="1"/>
</dbReference>
<evidence type="ECO:0000259" key="11">
    <source>
        <dbReference type="Pfam" id="PF01266"/>
    </source>
</evidence>
<keyword evidence="3 10" id="KW-0285">Flavoprotein</keyword>
<evidence type="ECO:0000256" key="5">
    <source>
        <dbReference type="ARBA" id="ARBA00022691"/>
    </source>
</evidence>
<keyword evidence="14" id="KW-1185">Reference proteome</keyword>
<sequence length="673" mass="74067">MPRETIKLHQAIKNAQIQWNNEGTPVSDQFDDVYFSNDHGLNETRYVFLDSNNLSQRLLECPRAQFVIGETGFGTGLNFLAAWQAFRQHELQEAGAERLHFISFEKYPLSHADLVKAHSAWPELAELASQLQNSYPLLSAGVHRCEFDNGRVTLDLWLGDIKDCLPELPFSLAGSVDAWFLDGFAPAKNPEMWNQALFDNMARVSRSDATVATFTSAGFVRRGLQQAGFVMKKQKGYGRKRDMLVGQFSVCHLPKVKRPFPFQSSSADTVSIIGGGIASANLAISLLQKGKKVRLFCQDELPAKGASHNRQGAIYPLLIASEPELSHWYMQAFDFALRRYRNACAQVPFPMDFCGVLQTGADEAAHAKLEKIAEAPFVSSVVEWLSAPQVNQKAGVTIDKPGLWYPHGGWLAPQLATRALFELATEMGCEARFGVQVKDISPAGNGWQLAIDGERIACDCVVLANGANLKQFGLSANLPVSRIRGQVSEIPSQGELGQLKCVLCADGYLTPAHDGSHCLGASHSRRFDNLDYSEAEQAQNLQRLHNSYQSQAWIENADVSDNKAKVGVRSSCRDHLPLIGLMPNLDPQAFGSYQSGDGPSWPNLYVLGGFGARGLCTAPLAAEILASEICGEPIPASSETLDRLHPNRFWMRRHLARRPLPQLGMAEPALPPR</sequence>
<keyword evidence="5 10" id="KW-0949">S-adenosyl-L-methionine</keyword>
<dbReference type="GO" id="GO:0050660">
    <property type="term" value="F:flavin adenine dinucleotide binding"/>
    <property type="evidence" value="ECO:0007669"/>
    <property type="project" value="UniProtKB-UniRule"/>
</dbReference>
<evidence type="ECO:0000256" key="10">
    <source>
        <dbReference type="HAMAP-Rule" id="MF_01102"/>
    </source>
</evidence>
<dbReference type="Gene3D" id="3.40.50.150">
    <property type="entry name" value="Vaccinia Virus protein VP39"/>
    <property type="match status" value="1"/>
</dbReference>
<evidence type="ECO:0000256" key="3">
    <source>
        <dbReference type="ARBA" id="ARBA00022630"/>
    </source>
</evidence>
<dbReference type="GO" id="GO:0002098">
    <property type="term" value="P:tRNA wobble uridine modification"/>
    <property type="evidence" value="ECO:0007669"/>
    <property type="project" value="TreeGrafter"/>
</dbReference>